<feature type="domain" description="Leucine-binding protein" evidence="5">
    <location>
        <begin position="35"/>
        <end position="370"/>
    </location>
</feature>
<sequence length="398" mass="42297">MTIHRRGLLASGAALGLAPIAASSLSRPALAQGAPLKIGMITTLSGAGSYIGADIRDAFQLAMAMEGGKLGGAAVQLLVEDDGLRPGQGKQVAERFMKNERIKLLTGIVFSNVLGAVAPDVLDAGGIYVSPNASPSNLAGKECNKNFWSIAWQNDSLHESAGQLATNLGQKRMFILAPNYQAGRDALTGFKRLYKGTIAGEVYTRLDQTDYAAEMAQIRAAAPDGVYQFHPGGLGIAFLRQYIQAGLMANLPMTLAAPSMDATTLAAVGDAAVGVNLTSHWNSDFPNEPSKRFVAAFQGKYNRMPTFYAQQSFDAALAIGAALKGTGGKVDDTEAFYRAMTPAKFESTRGKFTFGPNNHPVQDWWALKVENVAGKPALVTKDRVLTDHGDAYSAQCKF</sequence>
<dbReference type="OrthoDB" id="435355at2"/>
<dbReference type="InterPro" id="IPR006311">
    <property type="entry name" value="TAT_signal"/>
</dbReference>
<dbReference type="Proteomes" id="UP000317078">
    <property type="component" value="Unassembled WGS sequence"/>
</dbReference>
<reference evidence="6 7" key="1">
    <citation type="journal article" date="2019" name="Environ. Microbiol.">
        <title>Species interactions and distinct microbial communities in high Arctic permafrost affected cryosols are associated with the CH4 and CO2 gas fluxes.</title>
        <authorList>
            <person name="Altshuler I."/>
            <person name="Hamel J."/>
            <person name="Turney S."/>
            <person name="Magnuson E."/>
            <person name="Levesque R."/>
            <person name="Greer C."/>
            <person name="Whyte L.G."/>
        </authorList>
    </citation>
    <scope>NUCLEOTIDE SEQUENCE [LARGE SCALE GENOMIC DNA]</scope>
    <source>
        <strain evidence="6 7">S9.3B</strain>
    </source>
</reference>
<dbReference type="AlphaFoldDB" id="A0A502FVH9"/>
<name>A0A502FVH9_9PROT</name>
<accession>A0A502FVH9</accession>
<dbReference type="CDD" id="cd06359">
    <property type="entry name" value="PBP1_Nba-like"/>
    <property type="match status" value="1"/>
</dbReference>
<feature type="chain" id="PRO_5021291503" evidence="4">
    <location>
        <begin position="32"/>
        <end position="398"/>
    </location>
</feature>
<evidence type="ECO:0000256" key="2">
    <source>
        <dbReference type="ARBA" id="ARBA00022729"/>
    </source>
</evidence>
<keyword evidence="3" id="KW-0813">Transport</keyword>
<organism evidence="6 7">
    <name type="scientific">Muricoccus nepalensis</name>
    <dbReference type="NCBI Taxonomy" id="1854500"/>
    <lineage>
        <taxon>Bacteria</taxon>
        <taxon>Pseudomonadati</taxon>
        <taxon>Pseudomonadota</taxon>
        <taxon>Alphaproteobacteria</taxon>
        <taxon>Acetobacterales</taxon>
        <taxon>Roseomonadaceae</taxon>
        <taxon>Muricoccus</taxon>
    </lineage>
</organism>
<dbReference type="GO" id="GO:0006865">
    <property type="term" value="P:amino acid transport"/>
    <property type="evidence" value="ECO:0007669"/>
    <property type="project" value="UniProtKB-KW"/>
</dbReference>
<comment type="caution">
    <text evidence="6">The sequence shown here is derived from an EMBL/GenBank/DDBJ whole genome shotgun (WGS) entry which is preliminary data.</text>
</comment>
<evidence type="ECO:0000313" key="6">
    <source>
        <dbReference type="EMBL" id="TPG53485.1"/>
    </source>
</evidence>
<evidence type="ECO:0000256" key="4">
    <source>
        <dbReference type="SAM" id="SignalP"/>
    </source>
</evidence>
<dbReference type="EMBL" id="RCZP01000016">
    <property type="protein sequence ID" value="TPG53485.1"/>
    <property type="molecule type" value="Genomic_DNA"/>
</dbReference>
<dbReference type="PANTHER" id="PTHR30483">
    <property type="entry name" value="LEUCINE-SPECIFIC-BINDING PROTEIN"/>
    <property type="match status" value="1"/>
</dbReference>
<dbReference type="Gene3D" id="3.40.50.2300">
    <property type="match status" value="2"/>
</dbReference>
<protein>
    <submittedName>
        <fullName evidence="6">ABC transporter substrate-binding protein</fullName>
    </submittedName>
</protein>
<feature type="signal peptide" evidence="4">
    <location>
        <begin position="1"/>
        <end position="31"/>
    </location>
</feature>
<evidence type="ECO:0000256" key="1">
    <source>
        <dbReference type="ARBA" id="ARBA00010062"/>
    </source>
</evidence>
<keyword evidence="3" id="KW-0029">Amino-acid transport</keyword>
<dbReference type="InterPro" id="IPR028082">
    <property type="entry name" value="Peripla_BP_I"/>
</dbReference>
<dbReference type="RefSeq" id="WP_140884717.1">
    <property type="nucleotide sequence ID" value="NZ_RCZP01000016.1"/>
</dbReference>
<keyword evidence="7" id="KW-1185">Reference proteome</keyword>
<evidence type="ECO:0000259" key="5">
    <source>
        <dbReference type="Pfam" id="PF13458"/>
    </source>
</evidence>
<dbReference type="InterPro" id="IPR051010">
    <property type="entry name" value="BCAA_transport"/>
</dbReference>
<comment type="similarity">
    <text evidence="1">Belongs to the leucine-binding protein family.</text>
</comment>
<proteinExistence type="inferred from homology"/>
<dbReference type="InterPro" id="IPR028081">
    <property type="entry name" value="Leu-bd"/>
</dbReference>
<dbReference type="PROSITE" id="PS51318">
    <property type="entry name" value="TAT"/>
    <property type="match status" value="1"/>
</dbReference>
<gene>
    <name evidence="6" type="ORF">EAH89_16035</name>
</gene>
<evidence type="ECO:0000313" key="7">
    <source>
        <dbReference type="Proteomes" id="UP000317078"/>
    </source>
</evidence>
<evidence type="ECO:0000256" key="3">
    <source>
        <dbReference type="ARBA" id="ARBA00022970"/>
    </source>
</evidence>
<keyword evidence="2 4" id="KW-0732">Signal</keyword>
<dbReference type="SUPFAM" id="SSF53822">
    <property type="entry name" value="Periplasmic binding protein-like I"/>
    <property type="match status" value="1"/>
</dbReference>
<dbReference type="Pfam" id="PF13458">
    <property type="entry name" value="Peripla_BP_6"/>
    <property type="match status" value="1"/>
</dbReference>
<dbReference type="PANTHER" id="PTHR30483:SF6">
    <property type="entry name" value="PERIPLASMIC BINDING PROTEIN OF ABC TRANSPORTER FOR NATURAL AMINO ACIDS"/>
    <property type="match status" value="1"/>
</dbReference>